<accession>A0A8H7KJJ1</accession>
<name>A0A8H7KJJ1_AGABI</name>
<comment type="caution">
    <text evidence="1">The sequence shown here is derived from an EMBL/GenBank/DDBJ whole genome shotgun (WGS) entry which is preliminary data.</text>
</comment>
<dbReference type="Proteomes" id="UP000629468">
    <property type="component" value="Unassembled WGS sequence"/>
</dbReference>
<protein>
    <recommendedName>
        <fullName evidence="3">O-fucosyltransferase family protein</fullName>
    </recommendedName>
</protein>
<evidence type="ECO:0000313" key="1">
    <source>
        <dbReference type="EMBL" id="KAF7782175.1"/>
    </source>
</evidence>
<gene>
    <name evidence="1" type="ORF">Agabi119p4_1551</name>
</gene>
<dbReference type="OMA" id="NWNFLAS"/>
<dbReference type="AlphaFoldDB" id="A0A8H7KJJ1"/>
<dbReference type="Gene3D" id="3.40.50.11350">
    <property type="match status" value="1"/>
</dbReference>
<evidence type="ECO:0000313" key="2">
    <source>
        <dbReference type="Proteomes" id="UP000629468"/>
    </source>
</evidence>
<reference evidence="1 2" key="1">
    <citation type="journal article" name="Sci. Rep.">
        <title>Telomere-to-telomere assembled and centromere annotated genomes of the two main subspecies of the button mushroom Agaricus bisporus reveal especially polymorphic chromosome ends.</title>
        <authorList>
            <person name="Sonnenberg A.S.M."/>
            <person name="Sedaghat-Telgerd N."/>
            <person name="Lavrijssen B."/>
            <person name="Ohm R.A."/>
            <person name="Hendrickx P.M."/>
            <person name="Scholtmeijer K."/>
            <person name="Baars J.J.P."/>
            <person name="van Peer A."/>
        </authorList>
    </citation>
    <scope>NUCLEOTIDE SEQUENCE [LARGE SCALE GENOMIC DNA]</scope>
    <source>
        <strain evidence="1 2">H119_p4</strain>
    </source>
</reference>
<organism evidence="1 2">
    <name type="scientific">Agaricus bisporus var. burnettii</name>
    <dbReference type="NCBI Taxonomy" id="192524"/>
    <lineage>
        <taxon>Eukaryota</taxon>
        <taxon>Fungi</taxon>
        <taxon>Dikarya</taxon>
        <taxon>Basidiomycota</taxon>
        <taxon>Agaricomycotina</taxon>
        <taxon>Agaricomycetes</taxon>
        <taxon>Agaricomycetidae</taxon>
        <taxon>Agaricales</taxon>
        <taxon>Agaricineae</taxon>
        <taxon>Agaricaceae</taxon>
        <taxon>Agaricus</taxon>
    </lineage>
</organism>
<proteinExistence type="predicted"/>
<evidence type="ECO:0008006" key="3">
    <source>
        <dbReference type="Google" id="ProtNLM"/>
    </source>
</evidence>
<dbReference type="CDD" id="cd11296">
    <property type="entry name" value="O-FucT_like"/>
    <property type="match status" value="1"/>
</dbReference>
<sequence>MLSKKSLFRLLLILLPVTLFSIYCYLNARPPYAFYDTLRAQEFHNSRETASLQLQSGKPRFVAFKQLRGAGFNNQVQDILLYHNLAIATSRTYAYHPFVWRPRGEKSYVPLSAFLPGVTKDSINMKFFEKYCTGNEIQHVTLGKVPYEEQWQYAVDILNGDQPCVLVHDWIFNWNFLASPGVRPVWPAFHAYLQNHFEWSESILKITHRAQTELNLRAISNSTAGESYIALHLRRGDFESHCEHLSKENPVGFTTWATLPQLQPSVLGPPLDTSNSTSIMMHCYPSLRRILSAVNIQAQLHPEARTLYILHDGAIDHPLVYLQFYKLRTTLMNGAWARKSHWPGGPMNRVLQSSDAQSVKTRGENDFGVAMDVELARRAAGFVGNGYSSLSTQIVALRLADGGRVEDITFV</sequence>
<dbReference type="EMBL" id="JABXXO010000003">
    <property type="protein sequence ID" value="KAF7782175.1"/>
    <property type="molecule type" value="Genomic_DNA"/>
</dbReference>